<feature type="transmembrane region" description="Helical" evidence="1">
    <location>
        <begin position="234"/>
        <end position="254"/>
    </location>
</feature>
<keyword evidence="1" id="KW-1133">Transmembrane helix</keyword>
<accession>A0A1X7LNF3</accession>
<dbReference type="Pfam" id="PF06182">
    <property type="entry name" value="ABC2_membrane_6"/>
    <property type="match status" value="1"/>
</dbReference>
<evidence type="ECO:0000313" key="2">
    <source>
        <dbReference type="EMBL" id="SMG55398.1"/>
    </source>
</evidence>
<protein>
    <submittedName>
        <fullName evidence="2">ABC-2 type transport system permease protein</fullName>
    </submittedName>
</protein>
<keyword evidence="1" id="KW-0472">Membrane</keyword>
<name>A0A1X7LNF3_9BACL</name>
<dbReference type="STRING" id="1852522.SAMN06295960_3906"/>
<dbReference type="RefSeq" id="WP_085497057.1">
    <property type="nucleotide sequence ID" value="NZ_FXAZ01000006.1"/>
</dbReference>
<evidence type="ECO:0000313" key="3">
    <source>
        <dbReference type="Proteomes" id="UP000193834"/>
    </source>
</evidence>
<reference evidence="2 3" key="1">
    <citation type="submission" date="2017-04" db="EMBL/GenBank/DDBJ databases">
        <authorList>
            <person name="Afonso C.L."/>
            <person name="Miller P.J."/>
            <person name="Scott M.A."/>
            <person name="Spackman E."/>
            <person name="Goraichik I."/>
            <person name="Dimitrov K.M."/>
            <person name="Suarez D.L."/>
            <person name="Swayne D.E."/>
        </authorList>
    </citation>
    <scope>NUCLEOTIDE SEQUENCE [LARGE SCALE GENOMIC DNA]</scope>
    <source>
        <strain evidence="2 3">11</strain>
    </source>
</reference>
<feature type="transmembrane region" description="Helical" evidence="1">
    <location>
        <begin position="148"/>
        <end position="176"/>
    </location>
</feature>
<dbReference type="InterPro" id="IPR010390">
    <property type="entry name" value="ABC-2_transporter-like"/>
</dbReference>
<keyword evidence="1" id="KW-0812">Transmembrane</keyword>
<dbReference type="EMBL" id="FXAZ01000006">
    <property type="protein sequence ID" value="SMG55398.1"/>
    <property type="molecule type" value="Genomic_DNA"/>
</dbReference>
<feature type="transmembrane region" description="Helical" evidence="1">
    <location>
        <begin position="197"/>
        <end position="222"/>
    </location>
</feature>
<keyword evidence="3" id="KW-1185">Reference proteome</keyword>
<dbReference type="OrthoDB" id="9788195at2"/>
<dbReference type="PANTHER" id="PTHR36833:SF1">
    <property type="entry name" value="INTEGRAL MEMBRANE TRANSPORT PROTEIN"/>
    <property type="match status" value="1"/>
</dbReference>
<feature type="transmembrane region" description="Helical" evidence="1">
    <location>
        <begin position="66"/>
        <end position="87"/>
    </location>
</feature>
<evidence type="ECO:0000256" key="1">
    <source>
        <dbReference type="SAM" id="Phobius"/>
    </source>
</evidence>
<feature type="transmembrane region" description="Helical" evidence="1">
    <location>
        <begin position="29"/>
        <end position="51"/>
    </location>
</feature>
<dbReference type="PANTHER" id="PTHR36833">
    <property type="entry name" value="SLR0610 PROTEIN-RELATED"/>
    <property type="match status" value="1"/>
</dbReference>
<organism evidence="2 3">
    <name type="scientific">Paenibacillus aquistagni</name>
    <dbReference type="NCBI Taxonomy" id="1852522"/>
    <lineage>
        <taxon>Bacteria</taxon>
        <taxon>Bacillati</taxon>
        <taxon>Bacillota</taxon>
        <taxon>Bacilli</taxon>
        <taxon>Bacillales</taxon>
        <taxon>Paenibacillaceae</taxon>
        <taxon>Paenibacillus</taxon>
    </lineage>
</organism>
<dbReference type="Proteomes" id="UP000193834">
    <property type="component" value="Unassembled WGS sequence"/>
</dbReference>
<gene>
    <name evidence="2" type="ORF">SAMN06295960_3906</name>
</gene>
<proteinExistence type="predicted"/>
<sequence length="266" mass="30545">MKTPLYYLRIYLSIVTQYIKAKLQYRTDFFISTIGMIFTNIAGIFPVWIIFHNIPSLHGLSFNEMLFIYCFSLLALSPLQLFFDNIWSIWSHLLSGTFIKYYLKPMNVMFYYMSEVFDLKGLSQVAIGIGGLIYASNQLDVQWTLLNIVLLIVSLIGASLIMISLMILAASTGFWIMDPWNVISLVNRFRDFAKYPVSIFNDFFKFIFTFIIPIGCIAFYPSQLFLNPLQDNEMIVFFSPLIGIVLFIIANAVWNKGINSYSGTGS</sequence>
<dbReference type="AlphaFoldDB" id="A0A1X7LNF3"/>